<reference evidence="2 3" key="1">
    <citation type="journal article" date="2016" name="PLoS Pathog.">
        <title>Biosynthesis of antibiotic leucinostatins in bio-control fungus Purpureocillium lilacinum and their inhibition on phytophthora revealed by genome mining.</title>
        <authorList>
            <person name="Wang G."/>
            <person name="Liu Z."/>
            <person name="Lin R."/>
            <person name="Li E."/>
            <person name="Mao Z."/>
            <person name="Ling J."/>
            <person name="Yang Y."/>
            <person name="Yin W.B."/>
            <person name="Xie B."/>
        </authorList>
    </citation>
    <scope>NUCLEOTIDE SEQUENCE [LARGE SCALE GENOMIC DNA]</scope>
    <source>
        <strain evidence="2">170</strain>
    </source>
</reference>
<proteinExistence type="predicted"/>
<dbReference type="AlphaFoldDB" id="A0A179FU13"/>
<dbReference type="InterPro" id="IPR011032">
    <property type="entry name" value="GroES-like_sf"/>
</dbReference>
<dbReference type="InterPro" id="IPR013154">
    <property type="entry name" value="ADH-like_N"/>
</dbReference>
<sequence length="359" mass="38399">MATMQSVGITGFSDPSGYKLLSLPKPEVSDPKDVVVQVHAASINPIDVKKAAGAMKMVLKDKFPYQIGYDCAGIVQAVGQDVTRVKVGDEVYIRLPESHRGAWSQFAKCPESYVALKPASLSFDAAASLPLAAMTAFQALNKYKGSLVGKTVFVPAGLSGTGSYACQLAKNVFGAGKVITTVSTSKVPKVPELLGDGVVDEIIDYTKTNPADTIPPKSVDFMLDTTGQSMEFLSRMVPETSLIISISTTPSGKQMQDAAVVKSANSAKIPFVASTILNTLDSVRKWRAKRWSVNYEYMFLDPSGADLDVLRRHVDEGKLRPVVGLTVKLEDIEAVKKAAMTSYQGKGGVGKTVIIVDVN</sequence>
<evidence type="ECO:0000313" key="3">
    <source>
        <dbReference type="Proteomes" id="UP000078397"/>
    </source>
</evidence>
<dbReference type="PANTHER" id="PTHR11695">
    <property type="entry name" value="ALCOHOL DEHYDROGENASE RELATED"/>
    <property type="match status" value="1"/>
</dbReference>
<dbReference type="Gene3D" id="3.40.50.720">
    <property type="entry name" value="NAD(P)-binding Rossmann-like Domain"/>
    <property type="match status" value="1"/>
</dbReference>
<dbReference type="Pfam" id="PF08240">
    <property type="entry name" value="ADH_N"/>
    <property type="match status" value="1"/>
</dbReference>
<evidence type="ECO:0000313" key="2">
    <source>
        <dbReference type="EMBL" id="OAQ68690.1"/>
    </source>
</evidence>
<accession>A0A179FU13</accession>
<dbReference type="Proteomes" id="UP000078397">
    <property type="component" value="Unassembled WGS sequence"/>
</dbReference>
<dbReference type="InterPro" id="IPR050700">
    <property type="entry name" value="YIM1/Zinc_Alcohol_DH_Fams"/>
</dbReference>
<dbReference type="InterPro" id="IPR020843">
    <property type="entry name" value="ER"/>
</dbReference>
<dbReference type="GO" id="GO:0005739">
    <property type="term" value="C:mitochondrion"/>
    <property type="evidence" value="ECO:0007669"/>
    <property type="project" value="TreeGrafter"/>
</dbReference>
<dbReference type="RefSeq" id="XP_018145540.1">
    <property type="nucleotide sequence ID" value="XM_018284164.1"/>
</dbReference>
<protein>
    <submittedName>
        <fullName evidence="2">Alcohol dehydrogenase</fullName>
    </submittedName>
</protein>
<dbReference type="EMBL" id="LSBJ02000003">
    <property type="protein sequence ID" value="OAQ68690.1"/>
    <property type="molecule type" value="Genomic_DNA"/>
</dbReference>
<keyword evidence="3" id="KW-1185">Reference proteome</keyword>
<dbReference type="CDD" id="cd05289">
    <property type="entry name" value="MDR_like_2"/>
    <property type="match status" value="1"/>
</dbReference>
<organism evidence="2 3">
    <name type="scientific">Pochonia chlamydosporia 170</name>
    <dbReference type="NCBI Taxonomy" id="1380566"/>
    <lineage>
        <taxon>Eukaryota</taxon>
        <taxon>Fungi</taxon>
        <taxon>Dikarya</taxon>
        <taxon>Ascomycota</taxon>
        <taxon>Pezizomycotina</taxon>
        <taxon>Sordariomycetes</taxon>
        <taxon>Hypocreomycetidae</taxon>
        <taxon>Hypocreales</taxon>
        <taxon>Clavicipitaceae</taxon>
        <taxon>Pochonia</taxon>
    </lineage>
</organism>
<dbReference type="PANTHER" id="PTHR11695:SF294">
    <property type="entry name" value="RETICULON-4-INTERACTING PROTEIN 1, MITOCHONDRIAL"/>
    <property type="match status" value="1"/>
</dbReference>
<feature type="domain" description="Enoyl reductase (ER)" evidence="1">
    <location>
        <begin position="13"/>
        <end position="354"/>
    </location>
</feature>
<dbReference type="SMART" id="SM00829">
    <property type="entry name" value="PKS_ER"/>
    <property type="match status" value="1"/>
</dbReference>
<dbReference type="GeneID" id="28848158"/>
<dbReference type="Gene3D" id="3.90.180.10">
    <property type="entry name" value="Medium-chain alcohol dehydrogenases, catalytic domain"/>
    <property type="match status" value="1"/>
</dbReference>
<dbReference type="Pfam" id="PF13602">
    <property type="entry name" value="ADH_zinc_N_2"/>
    <property type="match status" value="1"/>
</dbReference>
<dbReference type="GO" id="GO:0016491">
    <property type="term" value="F:oxidoreductase activity"/>
    <property type="evidence" value="ECO:0007669"/>
    <property type="project" value="InterPro"/>
</dbReference>
<dbReference type="SUPFAM" id="SSF50129">
    <property type="entry name" value="GroES-like"/>
    <property type="match status" value="1"/>
</dbReference>
<dbReference type="SUPFAM" id="SSF51735">
    <property type="entry name" value="NAD(P)-binding Rossmann-fold domains"/>
    <property type="match status" value="1"/>
</dbReference>
<dbReference type="InterPro" id="IPR036291">
    <property type="entry name" value="NAD(P)-bd_dom_sf"/>
</dbReference>
<comment type="caution">
    <text evidence="2">The sequence shown here is derived from an EMBL/GenBank/DDBJ whole genome shotgun (WGS) entry which is preliminary data.</text>
</comment>
<name>A0A179FU13_METCM</name>
<gene>
    <name evidence="2" type="ORF">VFPPC_04895</name>
</gene>
<dbReference type="KEGG" id="pchm:VFPPC_04895"/>
<dbReference type="STRING" id="1380566.A0A179FU13"/>
<dbReference type="OrthoDB" id="9992527at2759"/>
<evidence type="ECO:0000259" key="1">
    <source>
        <dbReference type="SMART" id="SM00829"/>
    </source>
</evidence>